<feature type="transmembrane region" description="Helical" evidence="1">
    <location>
        <begin position="159"/>
        <end position="181"/>
    </location>
</feature>
<dbReference type="EMBL" id="QKSB01000003">
    <property type="protein sequence ID" value="PZE17535.1"/>
    <property type="molecule type" value="Genomic_DNA"/>
</dbReference>
<dbReference type="GO" id="GO:0005886">
    <property type="term" value="C:plasma membrane"/>
    <property type="evidence" value="ECO:0007669"/>
    <property type="project" value="TreeGrafter"/>
</dbReference>
<comment type="caution">
    <text evidence="2">The sequence shown here is derived from an EMBL/GenBank/DDBJ whole genome shotgun (WGS) entry which is preliminary data.</text>
</comment>
<evidence type="ECO:0000313" key="2">
    <source>
        <dbReference type="EMBL" id="PZE17535.1"/>
    </source>
</evidence>
<sequence length="187" mass="20849">MRTSLFDSMQSAVKNWWMSVLLGILYVILGFWVFSTPLESYVTLTMVFSIFIFASGIMEIAFAVANSNQTVGWGWYLTGGILDLIIGILLISNPLITMAILPFYIGFWLMFRGMMAVGLSIPLKTVGMRNWGWMLIAGIATIIFAFLIISNPLFGSMSIVYTSAVAFIMVGVFRIFLGFSLKAFNLK</sequence>
<feature type="transmembrane region" description="Helical" evidence="1">
    <location>
        <begin position="16"/>
        <end position="34"/>
    </location>
</feature>
<proteinExistence type="predicted"/>
<dbReference type="RefSeq" id="WP_111062496.1">
    <property type="nucleotide sequence ID" value="NZ_JBHUCU010000027.1"/>
</dbReference>
<dbReference type="Pfam" id="PF03729">
    <property type="entry name" value="DUF308"/>
    <property type="match status" value="2"/>
</dbReference>
<dbReference type="PANTHER" id="PTHR34989">
    <property type="entry name" value="PROTEIN HDED"/>
    <property type="match status" value="1"/>
</dbReference>
<keyword evidence="1" id="KW-0812">Transmembrane</keyword>
<keyword evidence="3" id="KW-1185">Reference proteome</keyword>
<feature type="transmembrane region" description="Helical" evidence="1">
    <location>
        <begin position="131"/>
        <end position="153"/>
    </location>
</feature>
<dbReference type="OrthoDB" id="7059775at2"/>
<name>A0A2W1NDN5_9FLAO</name>
<reference evidence="2 3" key="1">
    <citation type="submission" date="2018-06" db="EMBL/GenBank/DDBJ databases">
        <title>The draft genome sequence of Crocinitomix sp. SM1701.</title>
        <authorList>
            <person name="Zhang X."/>
        </authorList>
    </citation>
    <scope>NUCLEOTIDE SEQUENCE [LARGE SCALE GENOMIC DNA]</scope>
    <source>
        <strain evidence="2 3">SM1701</strain>
    </source>
</reference>
<evidence type="ECO:0000313" key="3">
    <source>
        <dbReference type="Proteomes" id="UP000249248"/>
    </source>
</evidence>
<accession>A0A2W1NDN5</accession>
<feature type="transmembrane region" description="Helical" evidence="1">
    <location>
        <begin position="41"/>
        <end position="64"/>
    </location>
</feature>
<organism evidence="2 3">
    <name type="scientific">Putridiphycobacter roseus</name>
    <dbReference type="NCBI Taxonomy" id="2219161"/>
    <lineage>
        <taxon>Bacteria</taxon>
        <taxon>Pseudomonadati</taxon>
        <taxon>Bacteroidota</taxon>
        <taxon>Flavobacteriia</taxon>
        <taxon>Flavobacteriales</taxon>
        <taxon>Crocinitomicaceae</taxon>
        <taxon>Putridiphycobacter</taxon>
    </lineage>
</organism>
<gene>
    <name evidence="2" type="ORF">DNU06_06825</name>
</gene>
<evidence type="ECO:0000256" key="1">
    <source>
        <dbReference type="SAM" id="Phobius"/>
    </source>
</evidence>
<dbReference type="Proteomes" id="UP000249248">
    <property type="component" value="Unassembled WGS sequence"/>
</dbReference>
<dbReference type="AlphaFoldDB" id="A0A2W1NDN5"/>
<protein>
    <submittedName>
        <fullName evidence="2">HdeD family acid-resistance protein</fullName>
    </submittedName>
</protein>
<dbReference type="InterPro" id="IPR005325">
    <property type="entry name" value="DUF308_memb"/>
</dbReference>
<dbReference type="InterPro" id="IPR052712">
    <property type="entry name" value="Acid_resist_chaperone_HdeD"/>
</dbReference>
<dbReference type="PANTHER" id="PTHR34989:SF1">
    <property type="entry name" value="PROTEIN HDED"/>
    <property type="match status" value="1"/>
</dbReference>
<keyword evidence="1" id="KW-1133">Transmembrane helix</keyword>
<keyword evidence="1" id="KW-0472">Membrane</keyword>